<sequence length="303" mass="33898">MKIIKAIIFLILVSATNAIAQTDSIAANTDTSYWDKGGLININFSQVDLTNWNGGGKSSISIGGLSNFKANYEKGKNAWSNRLDLAYGLLRQGENENPFIKTDDNIILTSRYSRQLKKRIFISGMVDFRTQFDEGLNEENEVISRFLAPGFLLANIGLTYRYKEIFSASFSPLSSKTTIVTDDSLSNAGAYGVEIGETTRFQGGINFSSSFQKDIWENVNLSTNLNMFADYEKLGNIDINWETALIFKINSFLSASYSTQLIYDDDIKSKEIVINEALGEFRYVPGIQFKSVMNIGLNIKLPY</sequence>
<dbReference type="AlphaFoldDB" id="A0AA49J981"/>
<accession>A0AA49J981</accession>
<dbReference type="KEGG" id="marp:QYS47_20395"/>
<dbReference type="RefSeq" id="WP_322346838.1">
    <property type="nucleotide sequence ID" value="NZ_CP129968.2"/>
</dbReference>
<dbReference type="InterPro" id="IPR021428">
    <property type="entry name" value="DUF3078"/>
</dbReference>
<name>A0AA49J981_9BACT</name>
<dbReference type="Proteomes" id="UP001232019">
    <property type="component" value="Chromosome"/>
</dbReference>
<feature type="signal peptide" evidence="1">
    <location>
        <begin position="1"/>
        <end position="20"/>
    </location>
</feature>
<evidence type="ECO:0000256" key="1">
    <source>
        <dbReference type="SAM" id="SignalP"/>
    </source>
</evidence>
<evidence type="ECO:0000313" key="2">
    <source>
        <dbReference type="EMBL" id="WKK79670.2"/>
    </source>
</evidence>
<dbReference type="Pfam" id="PF11276">
    <property type="entry name" value="DUF3078"/>
    <property type="match status" value="1"/>
</dbReference>
<feature type="chain" id="PRO_5041290069" evidence="1">
    <location>
        <begin position="21"/>
        <end position="303"/>
    </location>
</feature>
<keyword evidence="1" id="KW-0732">Signal</keyword>
<proteinExistence type="predicted"/>
<protein>
    <submittedName>
        <fullName evidence="2">DUF3078 domain-containing protein</fullName>
    </submittedName>
</protein>
<organism evidence="2">
    <name type="scientific">Marivirga arenosa</name>
    <dbReference type="NCBI Taxonomy" id="3059076"/>
    <lineage>
        <taxon>Bacteria</taxon>
        <taxon>Pseudomonadati</taxon>
        <taxon>Bacteroidota</taxon>
        <taxon>Cytophagia</taxon>
        <taxon>Cytophagales</taxon>
        <taxon>Marivirgaceae</taxon>
        <taxon>Marivirga</taxon>
    </lineage>
</organism>
<dbReference type="InterPro" id="IPR007433">
    <property type="entry name" value="DUF481"/>
</dbReference>
<reference evidence="2" key="1">
    <citation type="submission" date="2023-08" db="EMBL/GenBank/DDBJ databases">
        <title>Comparative genomics and taxonomic characterization of three novel marine species of genus Marivirga.</title>
        <authorList>
            <person name="Muhammad N."/>
            <person name="Kim S.-G."/>
        </authorList>
    </citation>
    <scope>NUCLEOTIDE SEQUENCE</scope>
    <source>
        <strain evidence="2">BKB1-2</strain>
    </source>
</reference>
<dbReference type="EMBL" id="CP129968">
    <property type="protein sequence ID" value="WKK79670.2"/>
    <property type="molecule type" value="Genomic_DNA"/>
</dbReference>
<gene>
    <name evidence="2" type="ORF">QYS47_20395</name>
</gene>
<dbReference type="Pfam" id="PF04338">
    <property type="entry name" value="DUF481"/>
    <property type="match status" value="1"/>
</dbReference>